<dbReference type="Pfam" id="PF01656">
    <property type="entry name" value="CbiA"/>
    <property type="match status" value="1"/>
</dbReference>
<sequence length="214" mass="23320">MIYTIGGIKGGTGKTTVATNLVVWLAKKGKDVLLVDADEQESATDFTTFREDTLQGEIGYTAVKLTGSGLHTQITKLKSKYDHIVIDSGGRDTVSQRAALVSSDIVLIPFQPRSFDFWTITKVQNLLSEIRAVKPVELKAFVFLNRADVRSADNRDAAEALSQTEGINFINMQLGNRKAFANAAGQGLSVIELNPPDEKANTELNALFTELTTK</sequence>
<dbReference type="SUPFAM" id="SSF52540">
    <property type="entry name" value="P-loop containing nucleoside triphosphate hydrolases"/>
    <property type="match status" value="1"/>
</dbReference>
<dbReference type="Proteomes" id="UP000253919">
    <property type="component" value="Unassembled WGS sequence"/>
</dbReference>
<keyword evidence="3" id="KW-1185">Reference proteome</keyword>
<dbReference type="InterPro" id="IPR002586">
    <property type="entry name" value="CobQ/CobB/MinD/ParA_Nub-bd_dom"/>
</dbReference>
<evidence type="ECO:0000313" key="2">
    <source>
        <dbReference type="EMBL" id="RDC58784.1"/>
    </source>
</evidence>
<reference evidence="2 3" key="1">
    <citation type="submission" date="2018-04" db="EMBL/GenBank/DDBJ databases">
        <title>Adhaeribacter sp. HMF7616 genome sequencing and assembly.</title>
        <authorList>
            <person name="Kang H."/>
            <person name="Kang J."/>
            <person name="Cha I."/>
            <person name="Kim H."/>
            <person name="Joh K."/>
        </authorList>
    </citation>
    <scope>NUCLEOTIDE SEQUENCE [LARGE SCALE GENOMIC DNA]</scope>
    <source>
        <strain evidence="2 3">HMF7616</strain>
    </source>
</reference>
<dbReference type="RefSeq" id="WP_115375801.1">
    <property type="nucleotide sequence ID" value="NZ_QASA01000002.1"/>
</dbReference>
<feature type="domain" description="CobQ/CobB/MinD/ParA nucleotide binding" evidence="1">
    <location>
        <begin position="4"/>
        <end position="189"/>
    </location>
</feature>
<dbReference type="OrthoDB" id="69313at2"/>
<organism evidence="2 3">
    <name type="scientific">Adhaeribacter pallidiroseus</name>
    <dbReference type="NCBI Taxonomy" id="2072847"/>
    <lineage>
        <taxon>Bacteria</taxon>
        <taxon>Pseudomonadati</taxon>
        <taxon>Bacteroidota</taxon>
        <taxon>Cytophagia</taxon>
        <taxon>Cytophagales</taxon>
        <taxon>Hymenobacteraceae</taxon>
        <taxon>Adhaeribacter</taxon>
    </lineage>
</organism>
<dbReference type="Gene3D" id="3.40.50.300">
    <property type="entry name" value="P-loop containing nucleotide triphosphate hydrolases"/>
    <property type="match status" value="1"/>
</dbReference>
<proteinExistence type="predicted"/>
<evidence type="ECO:0000313" key="3">
    <source>
        <dbReference type="Proteomes" id="UP000253919"/>
    </source>
</evidence>
<accession>A0A369Q1Z7</accession>
<dbReference type="CDD" id="cd02042">
    <property type="entry name" value="ParAB_family"/>
    <property type="match status" value="1"/>
</dbReference>
<protein>
    <recommendedName>
        <fullName evidence="1">CobQ/CobB/MinD/ParA nucleotide binding domain-containing protein</fullName>
    </recommendedName>
</protein>
<dbReference type="AlphaFoldDB" id="A0A369Q1Z7"/>
<comment type="caution">
    <text evidence="2">The sequence shown here is derived from an EMBL/GenBank/DDBJ whole genome shotgun (WGS) entry which is preliminary data.</text>
</comment>
<dbReference type="PANTHER" id="PTHR13696:SF96">
    <property type="entry name" value="COBQ_COBB_MIND_PARA NUCLEOTIDE BINDING DOMAIN-CONTAINING PROTEIN"/>
    <property type="match status" value="1"/>
</dbReference>
<gene>
    <name evidence="2" type="ORF">AHMF7616_05218</name>
</gene>
<dbReference type="PANTHER" id="PTHR13696">
    <property type="entry name" value="P-LOOP CONTAINING NUCLEOSIDE TRIPHOSPHATE HYDROLASE"/>
    <property type="match status" value="1"/>
</dbReference>
<dbReference type="EMBL" id="QASA01000002">
    <property type="protein sequence ID" value="RDC58784.1"/>
    <property type="molecule type" value="Genomic_DNA"/>
</dbReference>
<dbReference type="InterPro" id="IPR027417">
    <property type="entry name" value="P-loop_NTPase"/>
</dbReference>
<name>A0A369Q1Z7_9BACT</name>
<dbReference type="InterPro" id="IPR050678">
    <property type="entry name" value="DNA_Partitioning_ATPase"/>
</dbReference>
<dbReference type="PIRSF" id="PIRSF009320">
    <property type="entry name" value="Nuc_binding_HP_1000"/>
    <property type="match status" value="1"/>
</dbReference>
<evidence type="ECO:0000259" key="1">
    <source>
        <dbReference type="Pfam" id="PF01656"/>
    </source>
</evidence>